<dbReference type="SUPFAM" id="SSF51445">
    <property type="entry name" value="(Trans)glycosidases"/>
    <property type="match status" value="1"/>
</dbReference>
<dbReference type="Pfam" id="PF02638">
    <property type="entry name" value="GHL10"/>
    <property type="match status" value="1"/>
</dbReference>
<dbReference type="STRING" id="1122973.GCA_000379925_00118"/>
<dbReference type="Gene3D" id="3.20.20.80">
    <property type="entry name" value="Glycosidases"/>
    <property type="match status" value="1"/>
</dbReference>
<gene>
    <name evidence="2" type="ORF">E4P47_01500</name>
</gene>
<dbReference type="PROSITE" id="PS51257">
    <property type="entry name" value="PROKAR_LIPOPROTEIN"/>
    <property type="match status" value="1"/>
</dbReference>
<dbReference type="Proteomes" id="UP000297225">
    <property type="component" value="Unassembled WGS sequence"/>
</dbReference>
<protein>
    <recommendedName>
        <fullName evidence="1">Glycosyl hydrolase-like 10 domain-containing protein</fullName>
    </recommendedName>
</protein>
<evidence type="ECO:0000313" key="2">
    <source>
        <dbReference type="EMBL" id="TFH96858.1"/>
    </source>
</evidence>
<dbReference type="EMBL" id="SPNC01000011">
    <property type="protein sequence ID" value="TFH96858.1"/>
    <property type="molecule type" value="Genomic_DNA"/>
</dbReference>
<dbReference type="InterPro" id="IPR017853">
    <property type="entry name" value="GH"/>
</dbReference>
<evidence type="ECO:0000259" key="1">
    <source>
        <dbReference type="Pfam" id="PF02638"/>
    </source>
</evidence>
<sequence>MRKYILFALLLLIGLSSCKSKKALTNDQYANKAQKEVYQPQKREFRAAWIPNAWRGEYMGRSSAYIQKSLRDRLDLLQRTGFNVIIFQVRSEADAWYYSPYEPWSRTLTGTQGVAPAPMWDPLDFMVKECHARGMELHAWINPYRAATNVNTTLAPNHPYHRHPEWFFKYGNQLYFNPALPAVQRYTCQVVDDIVERYDIDAIHIDDYFYPYPIAGEVIPDIADYQASPRGFANIGDWRRDNVNQLISQLSATIKARKPHVRFGISPFGIYRNEKSDPERGSKTKGLQNYDDLYADILLWDVMGWVDYIVPQIYWEIGHKTAEHTELARWWSQHIHLAEYYIGQDVKRTMDHDELHSKLNIANRTALGVVMWPADELFSNYKGVTTTMRTRYWTKPALVPASAYPSSIRRFDEPKRETSIVSHEGKLTLFWEPDMPYPSGLETKYYVIYIHKPGEKLSKATSEDNLLATTQEPFYVLPYINGKERVAFTITRIDRYNQETLIAHNVKAKI</sequence>
<dbReference type="OrthoDB" id="9773203at2"/>
<comment type="caution">
    <text evidence="2">The sequence shown here is derived from an EMBL/GenBank/DDBJ whole genome shotgun (WGS) entry which is preliminary data.</text>
</comment>
<dbReference type="PANTHER" id="PTHR43405">
    <property type="entry name" value="GLYCOSYL HYDROLASE DIGH"/>
    <property type="match status" value="1"/>
</dbReference>
<proteinExistence type="predicted"/>
<keyword evidence="3" id="KW-1185">Reference proteome</keyword>
<dbReference type="InterPro" id="IPR003790">
    <property type="entry name" value="GHL10"/>
</dbReference>
<name>A0A4Y8WRT5_9PORP</name>
<reference evidence="2 3" key="1">
    <citation type="submission" date="2019-03" db="EMBL/GenBank/DDBJ databases">
        <title>Porphyromonas levii Isolated from the Uterus of Dairy Cows.</title>
        <authorList>
            <person name="Francis A.M."/>
        </authorList>
    </citation>
    <scope>NUCLEOTIDE SEQUENCE [LARGE SCALE GENOMIC DNA]</scope>
    <source>
        <strain evidence="2 3">AF5678</strain>
    </source>
</reference>
<dbReference type="InterPro" id="IPR052177">
    <property type="entry name" value="Divisome_Glycosyl_Hydrolase"/>
</dbReference>
<dbReference type="PANTHER" id="PTHR43405:SF1">
    <property type="entry name" value="GLYCOSYL HYDROLASE DIGH"/>
    <property type="match status" value="1"/>
</dbReference>
<feature type="domain" description="Glycosyl hydrolase-like 10" evidence="1">
    <location>
        <begin position="44"/>
        <end position="347"/>
    </location>
</feature>
<organism evidence="2 3">
    <name type="scientific">Porphyromonas levii</name>
    <dbReference type="NCBI Taxonomy" id="28114"/>
    <lineage>
        <taxon>Bacteria</taxon>
        <taxon>Pseudomonadati</taxon>
        <taxon>Bacteroidota</taxon>
        <taxon>Bacteroidia</taxon>
        <taxon>Bacteroidales</taxon>
        <taxon>Porphyromonadaceae</taxon>
        <taxon>Porphyromonas</taxon>
    </lineage>
</organism>
<accession>A0A4Y8WRT5</accession>
<evidence type="ECO:0000313" key="3">
    <source>
        <dbReference type="Proteomes" id="UP000297225"/>
    </source>
</evidence>
<dbReference type="RefSeq" id="WP_134848932.1">
    <property type="nucleotide sequence ID" value="NZ_CP197400.1"/>
</dbReference>
<dbReference type="AlphaFoldDB" id="A0A4Y8WRT5"/>